<evidence type="ECO:0000313" key="5">
    <source>
        <dbReference type="EMBL" id="CAL1142708.1"/>
    </source>
</evidence>
<name>A0A9P1CER8_9DINO</name>
<reference evidence="4" key="1">
    <citation type="submission" date="2022-10" db="EMBL/GenBank/DDBJ databases">
        <authorList>
            <person name="Chen Y."/>
            <person name="Dougan E. K."/>
            <person name="Chan C."/>
            <person name="Rhodes N."/>
            <person name="Thang M."/>
        </authorList>
    </citation>
    <scope>NUCLEOTIDE SEQUENCE</scope>
</reference>
<evidence type="ECO:0000256" key="2">
    <source>
        <dbReference type="SAM" id="MobiDB-lite"/>
    </source>
</evidence>
<proteinExistence type="predicted"/>
<evidence type="ECO:0000259" key="3">
    <source>
        <dbReference type="Pfam" id="PF07727"/>
    </source>
</evidence>
<keyword evidence="6" id="KW-1185">Reference proteome</keyword>
<feature type="compositionally biased region" description="Polar residues" evidence="2">
    <location>
        <begin position="215"/>
        <end position="242"/>
    </location>
</feature>
<dbReference type="Pfam" id="PF07727">
    <property type="entry name" value="RVT_2"/>
    <property type="match status" value="1"/>
</dbReference>
<dbReference type="OrthoDB" id="448915at2759"/>
<evidence type="ECO:0000313" key="6">
    <source>
        <dbReference type="Proteomes" id="UP001152797"/>
    </source>
</evidence>
<feature type="coiled-coil region" evidence="1">
    <location>
        <begin position="954"/>
        <end position="981"/>
    </location>
</feature>
<dbReference type="EMBL" id="CAMXCT030001358">
    <property type="protein sequence ID" value="CAL4776645.1"/>
    <property type="molecule type" value="Genomic_DNA"/>
</dbReference>
<protein>
    <recommendedName>
        <fullName evidence="3">Reverse transcriptase Ty1/copia-type domain-containing protein</fullName>
    </recommendedName>
</protein>
<feature type="compositionally biased region" description="Polar residues" evidence="2">
    <location>
        <begin position="279"/>
        <end position="288"/>
    </location>
</feature>
<comment type="caution">
    <text evidence="4">The sequence shown here is derived from an EMBL/GenBank/DDBJ whole genome shotgun (WGS) entry which is preliminary data.</text>
</comment>
<gene>
    <name evidence="4" type="ORF">C1SCF055_LOCUS16417</name>
</gene>
<accession>A0A9P1CER8</accession>
<feature type="domain" description="Reverse transcriptase Ty1/copia-type" evidence="3">
    <location>
        <begin position="1327"/>
        <end position="1497"/>
    </location>
</feature>
<sequence>MAMAKNTFRYGETVKKVAQPCGQEETFRMAARSRGAEAFPSRDALRSASYLPGGWEDRGQQGRRRRRKERLQFDGAWRHLRSLTAATPADVRERGIGRTFGVAGPATRMVAEPAGSVMYSKPPDRLEWIASELSGPAKRVLLGRPADWLSFDGGVRRLLEELRVGRGQPKVPEMSELLMKYFKGTKRTKGEGMSDYVTRKAEAYTRAQQSMARYLQEQKSGASWSTRPQSSWSTGRSQNMGSSAMEHDLQDSAADDEDRWEAYSQVGSAAARGAEASSQDQGAASGNQELEVSWWRQQGWDDYRHQRPWANYGSWHSSEVTYDTTEWGRGQLPEIVPAFVQGWYLFIDSGLDVMERNVLQAELRGDFGVQAVEDVLRKHWPDSELKKRDAEKGRFLANLADAEESYDEWSWLGECDPEQLESEGFSAEEISCMMTEQSNQKEALAVIQEARRTLRDARARQHAVRTSRQFYPVKGGRSPGTARPGTSDGKGGPMKCFRCGGPHKIAQCPERPRDSANVTISTDQDEQATFIFLTEHVVDEQEAWVSMGADDSSRLTTSQIVEAGKAVIDGGATRSIGSTYALSKVLELNESKHGRDGMRDLDLNDRPSFGFGNSSRDQCISTVSLDVPWNQGAGVLKVHALDKGTSPILLSIDSLRKLGAVIDYSSNCAVFRSVDPKKLIHLEQSAAGHQVLPLTDDAFKDAVVLEEPVPFFLDLCKCVVQGSSVSGVRVPKPMEWSGLTQEGRRMKVKLVPAQLPSAMAVDKMSHVELRERLSALHHEVAPKTWSRTQLLLRLTELEGVESIHSSGTKETPPLRQAEIMINKAARKKSVLVDFMQSQLGLVVNATDTIEQLKVKAMNQAYACSPAHPEDHVGFGQHSALTYREVAMEMTSYLEWAITTMKEGPCCARLKRLADWGLSPVGQALMSECKFESSTTKKGSKGHNHKGHPTQDKLVASLVHQVTALTEEVKNLQSQKDELSSIDGLMATKMDESVMAATEAALGAECTREKLDEATCERLKQAAFRCEPDVFQSLVSHGRHLRKGFVVPSWMELLTKVFGQSFVQREEPSITPEEAFAEAIRVGNEKEVEFTPGDLVYVWRIQEKKGVKGTKNGGFTGPARVLAVETRRDPEGNLRRASTREQCLEELSQPVDLPWTVTKLTDDLGSHEFENVMDEVPEALEYEQGLDEETIPPPPMRVYGKRTVPECPMSREARRKVDERKGKRKETPSGSQDQVIHEEDEYAECFWSDSLAAVEVSFEVPETKRGKQGMVEDLGAFMVSQLRRRAVEVSERYLDESELAQMREAKQIEVKKFIGAEALEVVPSHLQPPKSEAMRMRWVLTWKRSDSGEKSAKARCVILGYLDPQYAFRQTAAPTMSRTTRQLLLCLASALGFKVCKGDVSGAFLQGRDYKGTAYVIPTEEIGSSLNIPPNSVTKLKKACYGLVDAPLEWFLTVSDYLESIGFIRCVSDPCCFKYVVKDRLIGLISGHVDDFLFCGREDCFELSQKQYVDDLKEISISSERRRNMQEIPAVLVTDSTNVYDRLHNEVYVPKGPERRVALEMLGLKDALTETGLELRWVNSDAQLANSLTKDNEPQQLQRFYQLNQNWRIVEDPAMKSAKNRRKLGIGALDDGILPESAGGHVSS</sequence>
<dbReference type="Proteomes" id="UP001152797">
    <property type="component" value="Unassembled WGS sequence"/>
</dbReference>
<feature type="region of interest" description="Disordered" evidence="2">
    <location>
        <begin position="471"/>
        <end position="493"/>
    </location>
</feature>
<feature type="region of interest" description="Disordered" evidence="2">
    <location>
        <begin position="1206"/>
        <end position="1236"/>
    </location>
</feature>
<reference evidence="5" key="2">
    <citation type="submission" date="2024-04" db="EMBL/GenBank/DDBJ databases">
        <authorList>
            <person name="Chen Y."/>
            <person name="Shah S."/>
            <person name="Dougan E. K."/>
            <person name="Thang M."/>
            <person name="Chan C."/>
        </authorList>
    </citation>
    <scope>NUCLEOTIDE SEQUENCE [LARGE SCALE GENOMIC DNA]</scope>
</reference>
<feature type="compositionally biased region" description="Basic and acidic residues" evidence="2">
    <location>
        <begin position="1208"/>
        <end position="1226"/>
    </location>
</feature>
<keyword evidence="1" id="KW-0175">Coiled coil</keyword>
<feature type="region of interest" description="Disordered" evidence="2">
    <location>
        <begin position="215"/>
        <end position="288"/>
    </location>
</feature>
<organism evidence="4">
    <name type="scientific">Cladocopium goreaui</name>
    <dbReference type="NCBI Taxonomy" id="2562237"/>
    <lineage>
        <taxon>Eukaryota</taxon>
        <taxon>Sar</taxon>
        <taxon>Alveolata</taxon>
        <taxon>Dinophyceae</taxon>
        <taxon>Suessiales</taxon>
        <taxon>Symbiodiniaceae</taxon>
        <taxon>Cladocopium</taxon>
    </lineage>
</organism>
<dbReference type="EMBL" id="CAMXCT010001358">
    <property type="protein sequence ID" value="CAI3989333.1"/>
    <property type="molecule type" value="Genomic_DNA"/>
</dbReference>
<dbReference type="EMBL" id="CAMXCT020001358">
    <property type="protein sequence ID" value="CAL1142708.1"/>
    <property type="molecule type" value="Genomic_DNA"/>
</dbReference>
<dbReference type="InterPro" id="IPR013103">
    <property type="entry name" value="RVT_2"/>
</dbReference>
<evidence type="ECO:0000256" key="1">
    <source>
        <dbReference type="SAM" id="Coils"/>
    </source>
</evidence>
<evidence type="ECO:0000313" key="4">
    <source>
        <dbReference type="EMBL" id="CAI3989333.1"/>
    </source>
</evidence>
<feature type="compositionally biased region" description="Low complexity" evidence="2">
    <location>
        <begin position="267"/>
        <end position="278"/>
    </location>
</feature>